<evidence type="ECO:0000256" key="1">
    <source>
        <dbReference type="ARBA" id="ARBA00005830"/>
    </source>
</evidence>
<evidence type="ECO:0000256" key="4">
    <source>
        <dbReference type="ARBA" id="ARBA00034924"/>
    </source>
</evidence>
<comment type="caution">
    <text evidence="5">The sequence shown here is derived from an EMBL/GenBank/DDBJ whole genome shotgun (WGS) entry which is preliminary data.</text>
</comment>
<sequence>MDKGCCPKTYKYTKDGVHLTTEQRDFFEENGYIVIPNLFDPAFLDQCKQRFIDYCDQKLQTKGVTYMNDTYLKKKGYTGEYAMNRIHHIHFDSVLSKYVTNKAMLDVVQSIIGTSNISCCHSIFLNKPPNSEIDSSRHPMHQDLYFLPYRPENSIVATWTALEKVTVENGCLFLVPKSHKLKLKQHEYPENINTNSFYTIPDFKNFTPINILMEKGDTVFFSPLVLHGSNPNLSQGFRKSMACHFVDSNCDIIELTDEKTKRDQEELSLLWGYGKSDYQLFWKKKTWVARGLPGNINKVDSKL</sequence>
<dbReference type="EMBL" id="JARPUR010000006">
    <property type="protein sequence ID" value="KAK4874191.1"/>
    <property type="molecule type" value="Genomic_DNA"/>
</dbReference>
<gene>
    <name evidence="5" type="ORF">RN001_013551</name>
</gene>
<dbReference type="GO" id="GO:0001561">
    <property type="term" value="P:fatty acid alpha-oxidation"/>
    <property type="evidence" value="ECO:0007669"/>
    <property type="project" value="InterPro"/>
</dbReference>
<dbReference type="SUPFAM" id="SSF51197">
    <property type="entry name" value="Clavaminate synthase-like"/>
    <property type="match status" value="1"/>
</dbReference>
<dbReference type="EC" id="1.14.11.18" evidence="2"/>
<keyword evidence="6" id="KW-1185">Reference proteome</keyword>
<dbReference type="Pfam" id="PF05721">
    <property type="entry name" value="PhyH"/>
    <property type="match status" value="1"/>
</dbReference>
<dbReference type="PANTHER" id="PTHR21308:SF1">
    <property type="entry name" value="PHYTANOYL-COA DIOXYGENASE, PEROXISOMAL"/>
    <property type="match status" value="1"/>
</dbReference>
<name>A0AAN7P4L0_9COLE</name>
<dbReference type="InterPro" id="IPR047128">
    <property type="entry name" value="PhyH"/>
</dbReference>
<dbReference type="GO" id="GO:0048244">
    <property type="term" value="F:phytanoyl-CoA dioxygenase activity"/>
    <property type="evidence" value="ECO:0007669"/>
    <property type="project" value="UniProtKB-EC"/>
</dbReference>
<dbReference type="Gene3D" id="2.60.120.620">
    <property type="entry name" value="q2cbj1_9rhob like domain"/>
    <property type="match status" value="1"/>
</dbReference>
<dbReference type="InterPro" id="IPR008775">
    <property type="entry name" value="Phytyl_CoA_dOase-like"/>
</dbReference>
<proteinExistence type="inferred from homology"/>
<dbReference type="PANTHER" id="PTHR21308">
    <property type="entry name" value="PHYTANOYL-COA ALPHA-HYDROXYLASE"/>
    <property type="match status" value="1"/>
</dbReference>
<evidence type="ECO:0000256" key="3">
    <source>
        <dbReference type="ARBA" id="ARBA00034921"/>
    </source>
</evidence>
<comment type="similarity">
    <text evidence="1">Belongs to the PhyH family.</text>
</comment>
<dbReference type="Proteomes" id="UP001353858">
    <property type="component" value="Unassembled WGS sequence"/>
</dbReference>
<protein>
    <recommendedName>
        <fullName evidence="2">phytanoyl-CoA dioxygenase</fullName>
        <ecNumber evidence="2">1.14.11.18</ecNumber>
    </recommendedName>
    <alternativeName>
        <fullName evidence="3">Phytanic acid oxidase</fullName>
    </alternativeName>
    <alternativeName>
        <fullName evidence="4">Phytanoyl-CoA alpha-hydroxylase</fullName>
    </alternativeName>
</protein>
<evidence type="ECO:0000313" key="5">
    <source>
        <dbReference type="EMBL" id="KAK4874191.1"/>
    </source>
</evidence>
<evidence type="ECO:0000256" key="2">
    <source>
        <dbReference type="ARBA" id="ARBA00034809"/>
    </source>
</evidence>
<accession>A0AAN7P4L0</accession>
<organism evidence="5 6">
    <name type="scientific">Aquatica leii</name>
    <dbReference type="NCBI Taxonomy" id="1421715"/>
    <lineage>
        <taxon>Eukaryota</taxon>
        <taxon>Metazoa</taxon>
        <taxon>Ecdysozoa</taxon>
        <taxon>Arthropoda</taxon>
        <taxon>Hexapoda</taxon>
        <taxon>Insecta</taxon>
        <taxon>Pterygota</taxon>
        <taxon>Neoptera</taxon>
        <taxon>Endopterygota</taxon>
        <taxon>Coleoptera</taxon>
        <taxon>Polyphaga</taxon>
        <taxon>Elateriformia</taxon>
        <taxon>Elateroidea</taxon>
        <taxon>Lampyridae</taxon>
        <taxon>Luciolinae</taxon>
        <taxon>Aquatica</taxon>
    </lineage>
</organism>
<dbReference type="AlphaFoldDB" id="A0AAN7P4L0"/>
<evidence type="ECO:0000313" key="6">
    <source>
        <dbReference type="Proteomes" id="UP001353858"/>
    </source>
</evidence>
<reference evidence="6" key="1">
    <citation type="submission" date="2023-01" db="EMBL/GenBank/DDBJ databases">
        <title>Key to firefly adult light organ development and bioluminescence: homeobox transcription factors regulate luciferase expression and transportation to peroxisome.</title>
        <authorList>
            <person name="Fu X."/>
        </authorList>
    </citation>
    <scope>NUCLEOTIDE SEQUENCE [LARGE SCALE GENOMIC DNA]</scope>
</reference>